<sequence>MSNPDQPVLTLEGCNRMCGGSSFKWYKDRGPRLNTWLIPVILLLSNVEVSPLDKRRYLMIVHLVGDSTDSLWSLLTKLEAWSRCHSLARQQYPKDRRRARNLGTVLGAIEELVGTHTNPLMVYEAITTKFALSKYQRISGDAILELLVARTAQELSDSRTDERLRTLLATVLYVYQVLSAFLAILGGGNSSPPGGRIGTAMFLTWIVPSILLSNAMGTFTSSRTCFTVLERFFQDATGESDLWEQLQSLNGSNDSTHSTLKRLAAIDTFYDAQSFSGGIYTYRPQKRLKFSTGSNDRHPIRLLLLALSPIIVASFIGSVIIWHTPPL</sequence>
<proteinExistence type="predicted"/>
<dbReference type="AlphaFoldDB" id="A0A1Y2A363"/>
<keyword evidence="3" id="KW-1185">Reference proteome</keyword>
<feature type="transmembrane region" description="Helical" evidence="1">
    <location>
        <begin position="302"/>
        <end position="322"/>
    </location>
</feature>
<name>A0A1Y2A363_9PLEO</name>
<feature type="transmembrane region" description="Helical" evidence="1">
    <location>
        <begin position="166"/>
        <end position="185"/>
    </location>
</feature>
<evidence type="ECO:0000256" key="1">
    <source>
        <dbReference type="SAM" id="Phobius"/>
    </source>
</evidence>
<keyword evidence="1" id="KW-0472">Membrane</keyword>
<evidence type="ECO:0000313" key="3">
    <source>
        <dbReference type="Proteomes" id="UP000193144"/>
    </source>
</evidence>
<gene>
    <name evidence="2" type="ORF">BCR34DRAFT_475538</name>
</gene>
<dbReference type="Proteomes" id="UP000193144">
    <property type="component" value="Unassembled WGS sequence"/>
</dbReference>
<accession>A0A1Y2A363</accession>
<evidence type="ECO:0000313" key="2">
    <source>
        <dbReference type="EMBL" id="ORY16971.1"/>
    </source>
</evidence>
<keyword evidence="1" id="KW-0812">Transmembrane</keyword>
<reference evidence="2 3" key="1">
    <citation type="submission" date="2016-07" db="EMBL/GenBank/DDBJ databases">
        <title>Pervasive Adenine N6-methylation of Active Genes in Fungi.</title>
        <authorList>
            <consortium name="DOE Joint Genome Institute"/>
            <person name="Mondo S.J."/>
            <person name="Dannebaum R.O."/>
            <person name="Kuo R.C."/>
            <person name="Labutti K."/>
            <person name="Haridas S."/>
            <person name="Kuo A."/>
            <person name="Salamov A."/>
            <person name="Ahrendt S.R."/>
            <person name="Lipzen A."/>
            <person name="Sullivan W."/>
            <person name="Andreopoulos W.B."/>
            <person name="Clum A."/>
            <person name="Lindquist E."/>
            <person name="Daum C."/>
            <person name="Ramamoorthy G.K."/>
            <person name="Gryganskyi A."/>
            <person name="Culley D."/>
            <person name="Magnuson J.K."/>
            <person name="James T.Y."/>
            <person name="O'Malley M.A."/>
            <person name="Stajich J.E."/>
            <person name="Spatafora J.W."/>
            <person name="Visel A."/>
            <person name="Grigoriev I.V."/>
        </authorList>
    </citation>
    <scope>NUCLEOTIDE SEQUENCE [LARGE SCALE GENOMIC DNA]</scope>
    <source>
        <strain evidence="2 3">CBS 115471</strain>
    </source>
</reference>
<keyword evidence="1" id="KW-1133">Transmembrane helix</keyword>
<organism evidence="2 3">
    <name type="scientific">Clohesyomyces aquaticus</name>
    <dbReference type="NCBI Taxonomy" id="1231657"/>
    <lineage>
        <taxon>Eukaryota</taxon>
        <taxon>Fungi</taxon>
        <taxon>Dikarya</taxon>
        <taxon>Ascomycota</taxon>
        <taxon>Pezizomycotina</taxon>
        <taxon>Dothideomycetes</taxon>
        <taxon>Pleosporomycetidae</taxon>
        <taxon>Pleosporales</taxon>
        <taxon>Lindgomycetaceae</taxon>
        <taxon>Clohesyomyces</taxon>
    </lineage>
</organism>
<feature type="transmembrane region" description="Helical" evidence="1">
    <location>
        <begin position="197"/>
        <end position="216"/>
    </location>
</feature>
<protein>
    <submittedName>
        <fullName evidence="2">Uncharacterized protein</fullName>
    </submittedName>
</protein>
<dbReference type="EMBL" id="MCFA01000015">
    <property type="protein sequence ID" value="ORY16971.1"/>
    <property type="molecule type" value="Genomic_DNA"/>
</dbReference>
<comment type="caution">
    <text evidence="2">The sequence shown here is derived from an EMBL/GenBank/DDBJ whole genome shotgun (WGS) entry which is preliminary data.</text>
</comment>
<dbReference type="OrthoDB" id="3010248at2759"/>